<proteinExistence type="predicted"/>
<dbReference type="EMBL" id="DF157104">
    <property type="protein sequence ID" value="GAB67967.1"/>
    <property type="molecule type" value="Genomic_DNA"/>
</dbReference>
<dbReference type="OMA" id="AQPMFNF"/>
<dbReference type="RefSeq" id="XP_004223914.1">
    <property type="nucleotide sequence ID" value="XM_004223866.1"/>
</dbReference>
<organism evidence="1 2">
    <name type="scientific">Plasmodium cynomolgi (strain B)</name>
    <dbReference type="NCBI Taxonomy" id="1120755"/>
    <lineage>
        <taxon>Eukaryota</taxon>
        <taxon>Sar</taxon>
        <taxon>Alveolata</taxon>
        <taxon>Apicomplexa</taxon>
        <taxon>Aconoidasida</taxon>
        <taxon>Haemosporida</taxon>
        <taxon>Plasmodiidae</taxon>
        <taxon>Plasmodium</taxon>
        <taxon>Plasmodium (Plasmodium)</taxon>
    </lineage>
</organism>
<accession>K6VFA9</accession>
<evidence type="ECO:0000313" key="2">
    <source>
        <dbReference type="Proteomes" id="UP000006319"/>
    </source>
</evidence>
<gene>
    <name evidence="1" type="ORF">PCYB_125330</name>
</gene>
<dbReference type="eggNOG" id="ENOG502QY0T">
    <property type="taxonomic scope" value="Eukaryota"/>
</dbReference>
<dbReference type="Proteomes" id="UP000006319">
    <property type="component" value="Chromosome 12"/>
</dbReference>
<dbReference type="AlphaFoldDB" id="K6VFA9"/>
<evidence type="ECO:0000313" key="1">
    <source>
        <dbReference type="EMBL" id="GAB67967.1"/>
    </source>
</evidence>
<dbReference type="KEGG" id="pcy:PCYB_125330"/>
<dbReference type="PhylomeDB" id="K6VFA9"/>
<dbReference type="GeneID" id="14694340"/>
<reference evidence="1 2" key="1">
    <citation type="journal article" date="2012" name="Nat. Genet.">
        <title>Plasmodium cynomolgi genome sequences provide insight into Plasmodium vivax and the monkey malaria clade.</title>
        <authorList>
            <person name="Tachibana S."/>
            <person name="Sullivan S.A."/>
            <person name="Kawai S."/>
            <person name="Nakamura S."/>
            <person name="Kim H.R."/>
            <person name="Goto N."/>
            <person name="Arisue N."/>
            <person name="Palacpac N.M.Q."/>
            <person name="Honma H."/>
            <person name="Yagi M."/>
            <person name="Tougan T."/>
            <person name="Katakai Y."/>
            <person name="Kaneko O."/>
            <person name="Mita T."/>
            <person name="Kita K."/>
            <person name="Yasutomi Y."/>
            <person name="Sutton P.L."/>
            <person name="Shakhbatyan R."/>
            <person name="Horii T."/>
            <person name="Yasunaga T."/>
            <person name="Barnwell J.W."/>
            <person name="Escalante A.A."/>
            <person name="Carlton J.M."/>
            <person name="Tanabe K."/>
        </authorList>
    </citation>
    <scope>NUCLEOTIDE SEQUENCE [LARGE SCALE GENOMIC DNA]</scope>
    <source>
        <strain evidence="1 2">B</strain>
    </source>
</reference>
<protein>
    <submittedName>
        <fullName evidence="1">Uncharacterized protein</fullName>
    </submittedName>
</protein>
<keyword evidence="2" id="KW-1185">Reference proteome</keyword>
<dbReference type="OrthoDB" id="391976at2759"/>
<sequence length="200" mass="22809">MNKNCLTSVCNVCPLFTGVISAHPSFYSPQLRPVSYPFIHFIFGQFFVSHPSTLPPTCVPAFTASKKMNKVQFLFLLSLISLFWKGADIKCSAPTGAAPEGPSFAQTKAQSAEKNMPDLFSLFSAKPKSAQPMFNFFLEENRNLWLHRTKNNEANRNTRRRFADFQELRQNDLSRFHELMGIQNEQMNMMKNALLSMEEV</sequence>
<name>K6VFA9_PLACD</name>
<dbReference type="VEuPathDB" id="PlasmoDB:PCYB_125330"/>